<evidence type="ECO:0000313" key="5">
    <source>
        <dbReference type="EMBL" id="KSV59701.1"/>
    </source>
</evidence>
<name>A0A0V8QGI7_9FIRM</name>
<comment type="caution">
    <text evidence="5">The sequence shown here is derived from an EMBL/GenBank/DDBJ whole genome shotgun (WGS) entry which is preliminary data.</text>
</comment>
<dbReference type="GO" id="GO:0015074">
    <property type="term" value="P:DNA integration"/>
    <property type="evidence" value="ECO:0007669"/>
    <property type="project" value="InterPro"/>
</dbReference>
<dbReference type="Gene3D" id="1.10.150.130">
    <property type="match status" value="1"/>
</dbReference>
<protein>
    <recommendedName>
        <fullName evidence="7">Tyr recombinase domain-containing protein</fullName>
    </recommendedName>
</protein>
<dbReference type="GO" id="GO:0003677">
    <property type="term" value="F:DNA binding"/>
    <property type="evidence" value="ECO:0007669"/>
    <property type="project" value="UniProtKB-KW"/>
</dbReference>
<dbReference type="STRING" id="290052.ASU35_08085"/>
<accession>A0A0V8QGI7</accession>
<evidence type="ECO:0000256" key="1">
    <source>
        <dbReference type="ARBA" id="ARBA00008857"/>
    </source>
</evidence>
<dbReference type="AlphaFoldDB" id="A0A0V8QGI7"/>
<dbReference type="GO" id="GO:0006310">
    <property type="term" value="P:DNA recombination"/>
    <property type="evidence" value="ECO:0007669"/>
    <property type="project" value="UniProtKB-KW"/>
</dbReference>
<dbReference type="PANTHER" id="PTHR30349:SF41">
    <property type="entry name" value="INTEGRASE_RECOMBINASE PROTEIN MJ0367-RELATED"/>
    <property type="match status" value="1"/>
</dbReference>
<evidence type="ECO:0000313" key="6">
    <source>
        <dbReference type="Proteomes" id="UP000054874"/>
    </source>
</evidence>
<proteinExistence type="inferred from homology"/>
<dbReference type="InterPro" id="IPR013762">
    <property type="entry name" value="Integrase-like_cat_sf"/>
</dbReference>
<dbReference type="InterPro" id="IPR011010">
    <property type="entry name" value="DNA_brk_join_enz"/>
</dbReference>
<feature type="transmembrane region" description="Helical" evidence="4">
    <location>
        <begin position="397"/>
        <end position="415"/>
    </location>
</feature>
<keyword evidence="4" id="KW-0812">Transmembrane</keyword>
<dbReference type="PANTHER" id="PTHR30349">
    <property type="entry name" value="PHAGE INTEGRASE-RELATED"/>
    <property type="match status" value="1"/>
</dbReference>
<keyword evidence="6" id="KW-1185">Reference proteome</keyword>
<sequence>MKAKYQRRKTFKTLAEARKWLHQIEVQKAEAKEKKVIYKNEGIRLVDVADEFLELKRKQAKKGKIKDSYVEQLRIQTDHFKRFFNGERTTFVKTIQTAQIGAYFEFEEKQGISRKSIEKYKTHLKQIWAYMLKDKVRYGVSENVVEGAEISAPKKEYKASALDYKQLNELIYEATTMEDPSFLYLVVMSMTQGLRRGELCGLMWKDINWETKRVAICHNRVQLVTKDTVKLPKCEKVREIELHNAGYTTLKIYKEWQEAILGRPVAPEAFVLQWEINLLQNYVCHTGKVSRKWKEIYNYLNKCRVKAKKEELPYGRIHDGRHTYITLLLHGIEKDDKSISRSFNYYTQRALVFHMYQTALHFSYNAHVIQCRSRSLFFNNQVALTWFGIIFEVVRRGHLTFCLLWVMFFLIVHPLKKF</sequence>
<keyword evidence="4" id="KW-1133">Transmembrane helix</keyword>
<evidence type="ECO:0000256" key="4">
    <source>
        <dbReference type="SAM" id="Phobius"/>
    </source>
</evidence>
<evidence type="ECO:0000256" key="3">
    <source>
        <dbReference type="ARBA" id="ARBA00023172"/>
    </source>
</evidence>
<dbReference type="InterPro" id="IPR010998">
    <property type="entry name" value="Integrase_recombinase_N"/>
</dbReference>
<comment type="similarity">
    <text evidence="1">Belongs to the 'phage' integrase family.</text>
</comment>
<keyword evidence="4" id="KW-0472">Membrane</keyword>
<dbReference type="Gene3D" id="1.10.443.10">
    <property type="entry name" value="Intergrase catalytic core"/>
    <property type="match status" value="1"/>
</dbReference>
<dbReference type="SUPFAM" id="SSF56349">
    <property type="entry name" value="DNA breaking-rejoining enzymes"/>
    <property type="match status" value="1"/>
</dbReference>
<reference evidence="5 6" key="1">
    <citation type="submission" date="2015-11" db="EMBL/GenBank/DDBJ databases">
        <title>Butyribacter intestini gen. nov., sp. nov., a butyric acid-producing bacterium of the family Lachnospiraceae isolated from the human faeces.</title>
        <authorList>
            <person name="Zou Y."/>
            <person name="Xue W."/>
            <person name="Luo G."/>
            <person name="Lv M."/>
        </authorList>
    </citation>
    <scope>NUCLEOTIDE SEQUENCE [LARGE SCALE GENOMIC DNA]</scope>
    <source>
        <strain evidence="5 6">ACET-33324</strain>
    </source>
</reference>
<keyword evidence="2" id="KW-0238">DNA-binding</keyword>
<evidence type="ECO:0008006" key="7">
    <source>
        <dbReference type="Google" id="ProtNLM"/>
    </source>
</evidence>
<dbReference type="InterPro" id="IPR050090">
    <property type="entry name" value="Tyrosine_recombinase_XerCD"/>
</dbReference>
<organism evidence="5 6">
    <name type="scientific">Acetivibrio ethanolgignens</name>
    <dbReference type="NCBI Taxonomy" id="290052"/>
    <lineage>
        <taxon>Bacteria</taxon>
        <taxon>Bacillati</taxon>
        <taxon>Bacillota</taxon>
        <taxon>Clostridia</taxon>
        <taxon>Eubacteriales</taxon>
        <taxon>Oscillospiraceae</taxon>
        <taxon>Acetivibrio</taxon>
    </lineage>
</organism>
<evidence type="ECO:0000256" key="2">
    <source>
        <dbReference type="ARBA" id="ARBA00023125"/>
    </source>
</evidence>
<dbReference type="Proteomes" id="UP000054874">
    <property type="component" value="Unassembled WGS sequence"/>
</dbReference>
<gene>
    <name evidence="5" type="ORF">ASU35_08085</name>
</gene>
<dbReference type="EMBL" id="LNAM01000101">
    <property type="protein sequence ID" value="KSV59701.1"/>
    <property type="molecule type" value="Genomic_DNA"/>
</dbReference>
<keyword evidence="3" id="KW-0233">DNA recombination</keyword>